<dbReference type="Proteomes" id="UP000593567">
    <property type="component" value="Unassembled WGS sequence"/>
</dbReference>
<organism evidence="2 3">
    <name type="scientific">Bugula neritina</name>
    <name type="common">Brown bryozoan</name>
    <name type="synonym">Sertularia neritina</name>
    <dbReference type="NCBI Taxonomy" id="10212"/>
    <lineage>
        <taxon>Eukaryota</taxon>
        <taxon>Metazoa</taxon>
        <taxon>Spiralia</taxon>
        <taxon>Lophotrochozoa</taxon>
        <taxon>Bryozoa</taxon>
        <taxon>Gymnolaemata</taxon>
        <taxon>Cheilostomatida</taxon>
        <taxon>Flustrina</taxon>
        <taxon>Buguloidea</taxon>
        <taxon>Bugulidae</taxon>
        <taxon>Bugula</taxon>
    </lineage>
</organism>
<sequence length="229" mass="26709">MLSLKPTESDELLAVRINKVEGTEKILQQKEEDCQNRYKSLLEFDEALRLLQTELRKKETTLDVREELIQFIEEGHHPYESLLRSHLSEQKVKKLTLDMSRVQQKLAQAYQQLLEKDREIFHLKEEIAKVEITRTKVNSLKKEKNSDVEEVNIKKFQNAPTPKDVAFQRRHTAIILEGVRTQAADLETGHVMSNKNALRDKVVKRRQSLPLTKTDKATTNYDSKVCMIQ</sequence>
<keyword evidence="3" id="KW-1185">Reference proteome</keyword>
<dbReference type="AlphaFoldDB" id="A0A7J7KKT6"/>
<protein>
    <submittedName>
        <fullName evidence="2">Uncharacterized protein</fullName>
    </submittedName>
</protein>
<reference evidence="2" key="1">
    <citation type="submission" date="2020-06" db="EMBL/GenBank/DDBJ databases">
        <title>Draft genome of Bugula neritina, a colonial animal packing powerful symbionts and potential medicines.</title>
        <authorList>
            <person name="Rayko M."/>
        </authorList>
    </citation>
    <scope>NUCLEOTIDE SEQUENCE [LARGE SCALE GENOMIC DNA]</scope>
    <source>
        <strain evidence="2">Kwan_BN1</strain>
    </source>
</reference>
<keyword evidence="1" id="KW-0175">Coiled coil</keyword>
<gene>
    <name evidence="2" type="ORF">EB796_003151</name>
</gene>
<evidence type="ECO:0000256" key="1">
    <source>
        <dbReference type="SAM" id="Coils"/>
    </source>
</evidence>
<evidence type="ECO:0000313" key="2">
    <source>
        <dbReference type="EMBL" id="KAF6038554.1"/>
    </source>
</evidence>
<dbReference type="EMBL" id="VXIV02000399">
    <property type="protein sequence ID" value="KAF6038554.1"/>
    <property type="molecule type" value="Genomic_DNA"/>
</dbReference>
<feature type="coiled-coil region" evidence="1">
    <location>
        <begin position="92"/>
        <end position="143"/>
    </location>
</feature>
<name>A0A7J7KKT6_BUGNE</name>
<proteinExistence type="predicted"/>
<comment type="caution">
    <text evidence="2">The sequence shown here is derived from an EMBL/GenBank/DDBJ whole genome shotgun (WGS) entry which is preliminary data.</text>
</comment>
<accession>A0A7J7KKT6</accession>
<evidence type="ECO:0000313" key="3">
    <source>
        <dbReference type="Proteomes" id="UP000593567"/>
    </source>
</evidence>